<evidence type="ECO:0000313" key="2">
    <source>
        <dbReference type="EMBL" id="OUM04843.1"/>
    </source>
</evidence>
<name>A0A244EK47_PSESX</name>
<dbReference type="RefSeq" id="WP_084920377.1">
    <property type="nucleotide sequence ID" value="NZ_MTSA01000027.1"/>
</dbReference>
<evidence type="ECO:0000259" key="1">
    <source>
        <dbReference type="Pfam" id="PF12697"/>
    </source>
</evidence>
<gene>
    <name evidence="2" type="ORF">BW686_24505</name>
</gene>
<dbReference type="OrthoDB" id="2086224at2"/>
<dbReference type="GO" id="GO:0016020">
    <property type="term" value="C:membrane"/>
    <property type="evidence" value="ECO:0007669"/>
    <property type="project" value="TreeGrafter"/>
</dbReference>
<dbReference type="PANTHER" id="PTHR43798:SF33">
    <property type="entry name" value="HYDROLASE, PUTATIVE (AFU_ORTHOLOGUE AFUA_2G14860)-RELATED"/>
    <property type="match status" value="1"/>
</dbReference>
<organism evidence="2 3">
    <name type="scientific">Pseudomonas syringae</name>
    <dbReference type="NCBI Taxonomy" id="317"/>
    <lineage>
        <taxon>Bacteria</taxon>
        <taxon>Pseudomonadati</taxon>
        <taxon>Pseudomonadota</taxon>
        <taxon>Gammaproteobacteria</taxon>
        <taxon>Pseudomonadales</taxon>
        <taxon>Pseudomonadaceae</taxon>
        <taxon>Pseudomonas</taxon>
    </lineage>
</organism>
<dbReference type="InterPro" id="IPR000073">
    <property type="entry name" value="AB_hydrolase_1"/>
</dbReference>
<dbReference type="GO" id="GO:0016787">
    <property type="term" value="F:hydrolase activity"/>
    <property type="evidence" value="ECO:0007669"/>
    <property type="project" value="UniProtKB-KW"/>
</dbReference>
<dbReference type="PANTHER" id="PTHR43798">
    <property type="entry name" value="MONOACYLGLYCEROL LIPASE"/>
    <property type="match status" value="1"/>
</dbReference>
<dbReference type="InterPro" id="IPR050266">
    <property type="entry name" value="AB_hydrolase_sf"/>
</dbReference>
<dbReference type="InterPro" id="IPR029058">
    <property type="entry name" value="AB_hydrolase_fold"/>
</dbReference>
<dbReference type="Gene3D" id="3.40.50.1820">
    <property type="entry name" value="alpha/beta hydrolase"/>
    <property type="match status" value="1"/>
</dbReference>
<reference evidence="2 3" key="1">
    <citation type="submission" date="2017-01" db="EMBL/GenBank/DDBJ databases">
        <authorList>
            <person name="Mah S.A."/>
            <person name="Swanson W.J."/>
            <person name="Moy G.W."/>
            <person name="Vacquier V.D."/>
        </authorList>
    </citation>
    <scope>NUCLEOTIDE SEQUENCE [LARGE SCALE GENOMIC DNA]</scope>
    <source>
        <strain evidence="2">PDD-32b-74</strain>
    </source>
</reference>
<dbReference type="PRINTS" id="PR00111">
    <property type="entry name" value="ABHYDROLASE"/>
</dbReference>
<sequence>MNWPCQLLLFVMRQQNRLRYKLKFQRWRTDGYEIAYLYSCSRNAGPTLVFLHGLGASKDQWGPQIYSLVDTYNCLFLDLPGEGESSFDSSHSYSAAAQVERLKVFLDAQRCKSVALIGSSIGACIACLYAATFPKDVSHLIAMAPAGLPTSNPSPTMIKFIESGRHPFAYRTVGEMQSFWNLAFTRPPRVPMFLAKALAKKGALRYSKIVKILEDFKVAGLYPLEVPLADIQALTLIVWGRDDQIFDISCMKKISTDLPQASICIIDGAGHVPYLERGEQTVTTIRQFIPGQQFSTTSE</sequence>
<feature type="domain" description="AB hydrolase-1" evidence="1">
    <location>
        <begin position="48"/>
        <end position="282"/>
    </location>
</feature>
<keyword evidence="2" id="KW-0378">Hydrolase</keyword>
<dbReference type="Proteomes" id="UP000195128">
    <property type="component" value="Unassembled WGS sequence"/>
</dbReference>
<comment type="caution">
    <text evidence="2">The sequence shown here is derived from an EMBL/GenBank/DDBJ whole genome shotgun (WGS) entry which is preliminary data.</text>
</comment>
<dbReference type="SUPFAM" id="SSF53474">
    <property type="entry name" value="alpha/beta-Hydrolases"/>
    <property type="match status" value="1"/>
</dbReference>
<protein>
    <submittedName>
        <fullName evidence="2">Alpha/beta hydrolase</fullName>
    </submittedName>
</protein>
<dbReference type="EMBL" id="MTSA01000027">
    <property type="protein sequence ID" value="OUM04843.1"/>
    <property type="molecule type" value="Genomic_DNA"/>
</dbReference>
<accession>A0A244EK47</accession>
<dbReference type="Pfam" id="PF12697">
    <property type="entry name" value="Abhydrolase_6"/>
    <property type="match status" value="1"/>
</dbReference>
<evidence type="ECO:0000313" key="3">
    <source>
        <dbReference type="Proteomes" id="UP000195128"/>
    </source>
</evidence>
<dbReference type="AlphaFoldDB" id="A0A244EK47"/>
<proteinExistence type="predicted"/>